<dbReference type="GeneID" id="63688060"/>
<dbReference type="HOGENOM" id="CLU_786555_0_0_1"/>
<dbReference type="Proteomes" id="UP000030653">
    <property type="component" value="Unassembled WGS sequence"/>
</dbReference>
<reference evidence="2 3" key="1">
    <citation type="journal article" date="2012" name="Science">
        <title>The Paleozoic origin of enzymatic lignin decomposition reconstructed from 31 fungal genomes.</title>
        <authorList>
            <person name="Floudas D."/>
            <person name="Binder M."/>
            <person name="Riley R."/>
            <person name="Barry K."/>
            <person name="Blanchette R.A."/>
            <person name="Henrissat B."/>
            <person name="Martinez A.T."/>
            <person name="Otillar R."/>
            <person name="Spatafora J.W."/>
            <person name="Yadav J.S."/>
            <person name="Aerts A."/>
            <person name="Benoit I."/>
            <person name="Boyd A."/>
            <person name="Carlson A."/>
            <person name="Copeland A."/>
            <person name="Coutinho P.M."/>
            <person name="de Vries R.P."/>
            <person name="Ferreira P."/>
            <person name="Findley K."/>
            <person name="Foster B."/>
            <person name="Gaskell J."/>
            <person name="Glotzer D."/>
            <person name="Gorecki P."/>
            <person name="Heitman J."/>
            <person name="Hesse C."/>
            <person name="Hori C."/>
            <person name="Igarashi K."/>
            <person name="Jurgens J.A."/>
            <person name="Kallen N."/>
            <person name="Kersten P."/>
            <person name="Kohler A."/>
            <person name="Kuees U."/>
            <person name="Kumar T.K.A."/>
            <person name="Kuo A."/>
            <person name="LaButti K."/>
            <person name="Larrondo L.F."/>
            <person name="Lindquist E."/>
            <person name="Ling A."/>
            <person name="Lombard V."/>
            <person name="Lucas S."/>
            <person name="Lundell T."/>
            <person name="Martin R."/>
            <person name="McLaughlin D.J."/>
            <person name="Morgenstern I."/>
            <person name="Morin E."/>
            <person name="Murat C."/>
            <person name="Nagy L.G."/>
            <person name="Nolan M."/>
            <person name="Ohm R.A."/>
            <person name="Patyshakuliyeva A."/>
            <person name="Rokas A."/>
            <person name="Ruiz-Duenas F.J."/>
            <person name="Sabat G."/>
            <person name="Salamov A."/>
            <person name="Samejima M."/>
            <person name="Schmutz J."/>
            <person name="Slot J.C."/>
            <person name="St John F."/>
            <person name="Stenlid J."/>
            <person name="Sun H."/>
            <person name="Sun S."/>
            <person name="Syed K."/>
            <person name="Tsang A."/>
            <person name="Wiebenga A."/>
            <person name="Young D."/>
            <person name="Pisabarro A."/>
            <person name="Eastwood D.C."/>
            <person name="Martin F."/>
            <person name="Cullen D."/>
            <person name="Grigoriev I.V."/>
            <person name="Hibbett D.S."/>
        </authorList>
    </citation>
    <scope>NUCLEOTIDE SEQUENCE [LARGE SCALE GENOMIC DNA]</scope>
    <source>
        <strain evidence="2 3">DJM-731 SS1</strain>
    </source>
</reference>
<feature type="transmembrane region" description="Helical" evidence="1">
    <location>
        <begin position="237"/>
        <end position="260"/>
    </location>
</feature>
<gene>
    <name evidence="2" type="ORF">DACRYDRAFT_22884</name>
</gene>
<keyword evidence="1" id="KW-0472">Membrane</keyword>
<proteinExistence type="predicted"/>
<organism evidence="2 3">
    <name type="scientific">Dacryopinax primogenitus (strain DJM 731)</name>
    <name type="common">Brown rot fungus</name>
    <dbReference type="NCBI Taxonomy" id="1858805"/>
    <lineage>
        <taxon>Eukaryota</taxon>
        <taxon>Fungi</taxon>
        <taxon>Dikarya</taxon>
        <taxon>Basidiomycota</taxon>
        <taxon>Agaricomycotina</taxon>
        <taxon>Dacrymycetes</taxon>
        <taxon>Dacrymycetales</taxon>
        <taxon>Dacrymycetaceae</taxon>
        <taxon>Dacryopinax</taxon>
    </lineage>
</organism>
<evidence type="ECO:0000313" key="2">
    <source>
        <dbReference type="EMBL" id="EJU01101.1"/>
    </source>
</evidence>
<feature type="transmembrane region" description="Helical" evidence="1">
    <location>
        <begin position="59"/>
        <end position="78"/>
    </location>
</feature>
<evidence type="ECO:0000256" key="1">
    <source>
        <dbReference type="SAM" id="Phobius"/>
    </source>
</evidence>
<evidence type="ECO:0000313" key="3">
    <source>
        <dbReference type="Proteomes" id="UP000030653"/>
    </source>
</evidence>
<name>M5FTV8_DACPD</name>
<dbReference type="AlphaFoldDB" id="M5FTV8"/>
<accession>M5FTV8</accession>
<keyword evidence="1" id="KW-1133">Transmembrane helix</keyword>
<feature type="transmembrane region" description="Helical" evidence="1">
    <location>
        <begin position="190"/>
        <end position="211"/>
    </location>
</feature>
<sequence length="353" mass="39649">MDILTQMTTYTVTGAIMGQWLLGMSTMITAILLFLLSYVRAASSHSSVRIFGWLPRELLGQAGIAMGLTLFDYLYFIFRNMRCLDGIVNNDQTNVALAMYYLDATNWRFIGSVVTWEWKTAFADCVMLFRAVKLFRNNDRLGGQHGYFGVLALLLLLYLGTIAAGIVTWVGLFRPAAATFDDLLEHSATFFMSIHCGYNVLVTLLISFVYWRAMSHQFKMMTVAQIALRSFSAGNMLYTIVITVLVVLYQKQLLFVYFWYDITQPLMTMSFTVPMLLTAFVRILPIASSMKSTNMNAVRPAAAGISVSMRREHNLEESLGTDGSSSLPMSSILTVQDQAKEKALESQDDLKTI</sequence>
<feature type="non-terminal residue" evidence="2">
    <location>
        <position position="1"/>
    </location>
</feature>
<protein>
    <submittedName>
        <fullName evidence="2">Uncharacterized protein</fullName>
    </submittedName>
</protein>
<dbReference type="RefSeq" id="XP_040627998.1">
    <property type="nucleotide sequence ID" value="XM_040772998.1"/>
</dbReference>
<keyword evidence="3" id="KW-1185">Reference proteome</keyword>
<feature type="transmembrane region" description="Helical" evidence="1">
    <location>
        <begin position="20"/>
        <end position="39"/>
    </location>
</feature>
<feature type="transmembrane region" description="Helical" evidence="1">
    <location>
        <begin position="266"/>
        <end position="285"/>
    </location>
</feature>
<dbReference type="EMBL" id="JH795865">
    <property type="protein sequence ID" value="EJU01101.1"/>
    <property type="molecule type" value="Genomic_DNA"/>
</dbReference>
<keyword evidence="1" id="KW-0812">Transmembrane</keyword>
<dbReference type="OrthoDB" id="3380644at2759"/>
<feature type="transmembrane region" description="Helical" evidence="1">
    <location>
        <begin position="146"/>
        <end position="170"/>
    </location>
</feature>